<dbReference type="Proteomes" id="UP001338125">
    <property type="component" value="Unassembled WGS sequence"/>
</dbReference>
<keyword evidence="6" id="KW-0472">Membrane</keyword>
<evidence type="ECO:0000256" key="2">
    <source>
        <dbReference type="ARBA" id="ARBA00004240"/>
    </source>
</evidence>
<comment type="caution">
    <text evidence="8">The sequence shown here is derived from an EMBL/GenBank/DDBJ whole genome shotgun (WGS) entry which is preliminary data.</text>
</comment>
<protein>
    <recommendedName>
        <fullName evidence="7">NACHT domain-containing protein</fullName>
    </recommendedName>
</protein>
<gene>
    <name evidence="8" type="ORF">PT974_04722</name>
</gene>
<dbReference type="InterPro" id="IPR029058">
    <property type="entry name" value="AB_hydrolase_fold"/>
</dbReference>
<dbReference type="Pfam" id="PF05729">
    <property type="entry name" value="NACHT"/>
    <property type="match status" value="1"/>
</dbReference>
<dbReference type="PANTHER" id="PTHR48182">
    <property type="entry name" value="PROTEIN SERAC1"/>
    <property type="match status" value="1"/>
</dbReference>
<evidence type="ECO:0000313" key="8">
    <source>
        <dbReference type="EMBL" id="KAK5994698.1"/>
    </source>
</evidence>
<dbReference type="InterPro" id="IPR052374">
    <property type="entry name" value="SERAC1"/>
</dbReference>
<comment type="subcellular location">
    <subcellularLocation>
        <location evidence="2">Endoplasmic reticulum</location>
    </subcellularLocation>
    <subcellularLocation>
        <location evidence="3">Membrane</location>
    </subcellularLocation>
    <subcellularLocation>
        <location evidence="1">Mitochondrion</location>
    </subcellularLocation>
</comment>
<dbReference type="PANTHER" id="PTHR48182:SF2">
    <property type="entry name" value="PROTEIN SERAC1"/>
    <property type="match status" value="1"/>
</dbReference>
<dbReference type="SUPFAM" id="SSF52540">
    <property type="entry name" value="P-loop containing nucleoside triphosphate hydrolases"/>
    <property type="match status" value="1"/>
</dbReference>
<dbReference type="InterPro" id="IPR055496">
    <property type="entry name" value="DUF7068"/>
</dbReference>
<dbReference type="Gene3D" id="3.40.50.300">
    <property type="entry name" value="P-loop containing nucleotide triphosphate hydrolases"/>
    <property type="match status" value="1"/>
</dbReference>
<dbReference type="Pfam" id="PF23238">
    <property type="entry name" value="DUF7068"/>
    <property type="match status" value="1"/>
</dbReference>
<organism evidence="8 9">
    <name type="scientific">Cladobotryum mycophilum</name>
    <dbReference type="NCBI Taxonomy" id="491253"/>
    <lineage>
        <taxon>Eukaryota</taxon>
        <taxon>Fungi</taxon>
        <taxon>Dikarya</taxon>
        <taxon>Ascomycota</taxon>
        <taxon>Pezizomycotina</taxon>
        <taxon>Sordariomycetes</taxon>
        <taxon>Hypocreomycetidae</taxon>
        <taxon>Hypocreales</taxon>
        <taxon>Hypocreaceae</taxon>
        <taxon>Cladobotryum</taxon>
    </lineage>
</organism>
<sequence length="649" mass="74681">MAQQSRGFHLTQVHPNPDTDVTTDIDIIAIHGLDTKSPDTWIWRSKEGNKPDVNWLTDSHMLPSKVGQARILTCDWPADLFVSSDMVQKTDEEFSRRLLDAIKRRDSQGANRPILFIASCLGGVILMKTLVMAQNEYASIKKATRAIVFLATPFQGTSFEEVANWAEPGLRAWASIQGRQITRLLENVKKSFKLDELVRSFTGLYQNPDYSYEVMTFYELGKTNLYHKVFPCLWTGAKQLVDSSSGTLKTVPNPLGLERHHRLMNKFCSPDDDGYSSVVGKIEEFLENIRKGGPDDWIRTKHYTADKLKIERLSGEQLPIKQCYINLAIKAETPDKTLQVELAIIFNKRTGNDNRPIQPRRILIRGRAGVGKTTLCKKIVFDFTNDKWSKVHSAWTELFDRLLWVPLRNLKERLARDAHEYNYKKLFYHEYFFSEGDKRGHRLAEDLWQAMKTDSQKTLFLLDGFDEVSQDFSGDASCFLENLLNQSNVIITLRPNVSLSAGIEPVYLELETVGFYPDQVKDYLEADPKMKLRAVKVQLFLREHWLIQGLVRIPIQLDALCYTWEDLEPGTAPNTMTGMYQAIEQKLWKKDAVRLDKVLEGEARTFFASEIELQVKHKIELLEYLTFNGLCNDVINFSPQNRNKMVKMF</sequence>
<feature type="domain" description="NACHT" evidence="7">
    <location>
        <begin position="360"/>
        <end position="487"/>
    </location>
</feature>
<keyword evidence="4" id="KW-0256">Endoplasmic reticulum</keyword>
<keyword evidence="9" id="KW-1185">Reference proteome</keyword>
<evidence type="ECO:0000256" key="6">
    <source>
        <dbReference type="ARBA" id="ARBA00023136"/>
    </source>
</evidence>
<evidence type="ECO:0000259" key="7">
    <source>
        <dbReference type="PROSITE" id="PS50837"/>
    </source>
</evidence>
<reference evidence="8 9" key="1">
    <citation type="submission" date="2024-01" db="EMBL/GenBank/DDBJ databases">
        <title>Complete genome of Cladobotryum mycophilum ATHUM6906.</title>
        <authorList>
            <person name="Christinaki A.C."/>
            <person name="Myridakis A.I."/>
            <person name="Kouvelis V.N."/>
        </authorList>
    </citation>
    <scope>NUCLEOTIDE SEQUENCE [LARGE SCALE GENOMIC DNA]</scope>
    <source>
        <strain evidence="8 9">ATHUM6906</strain>
    </source>
</reference>
<dbReference type="PROSITE" id="PS50837">
    <property type="entry name" value="NACHT"/>
    <property type="match status" value="1"/>
</dbReference>
<evidence type="ECO:0000313" key="9">
    <source>
        <dbReference type="Proteomes" id="UP001338125"/>
    </source>
</evidence>
<name>A0ABR0SRF8_9HYPO</name>
<dbReference type="InterPro" id="IPR027417">
    <property type="entry name" value="P-loop_NTPase"/>
</dbReference>
<dbReference type="InterPro" id="IPR007111">
    <property type="entry name" value="NACHT_NTPase"/>
</dbReference>
<evidence type="ECO:0000256" key="5">
    <source>
        <dbReference type="ARBA" id="ARBA00023128"/>
    </source>
</evidence>
<evidence type="ECO:0000256" key="1">
    <source>
        <dbReference type="ARBA" id="ARBA00004173"/>
    </source>
</evidence>
<evidence type="ECO:0000256" key="3">
    <source>
        <dbReference type="ARBA" id="ARBA00004370"/>
    </source>
</evidence>
<accession>A0ABR0SRF8</accession>
<evidence type="ECO:0000256" key="4">
    <source>
        <dbReference type="ARBA" id="ARBA00022824"/>
    </source>
</evidence>
<proteinExistence type="predicted"/>
<keyword evidence="5" id="KW-0496">Mitochondrion</keyword>
<dbReference type="SUPFAM" id="SSF53474">
    <property type="entry name" value="alpha/beta-Hydrolases"/>
    <property type="match status" value="1"/>
</dbReference>
<dbReference type="EMBL" id="JAVFKD010000007">
    <property type="protein sequence ID" value="KAK5994698.1"/>
    <property type="molecule type" value="Genomic_DNA"/>
</dbReference>